<evidence type="ECO:0000256" key="2">
    <source>
        <dbReference type="ARBA" id="ARBA00013025"/>
    </source>
</evidence>
<protein>
    <recommendedName>
        <fullName evidence="2">tetrahydrofolate synthase</fullName>
        <ecNumber evidence="2">6.3.2.17</ecNumber>
    </recommendedName>
    <alternativeName>
        <fullName evidence="8">Tetrahydrofolylpolyglutamate synthase</fullName>
    </alternativeName>
</protein>
<dbReference type="PANTHER" id="PTHR11136">
    <property type="entry name" value="FOLYLPOLYGLUTAMATE SYNTHASE-RELATED"/>
    <property type="match status" value="1"/>
</dbReference>
<reference evidence="12 13" key="1">
    <citation type="submission" date="2022-06" db="EMBL/GenBank/DDBJ databases">
        <title>Genomic Encyclopedia of Archaeal and Bacterial Type Strains, Phase II (KMG-II): from individual species to whole genera.</title>
        <authorList>
            <person name="Goeker M."/>
        </authorList>
    </citation>
    <scope>NUCLEOTIDE SEQUENCE [LARGE SCALE GENOMIC DNA]</scope>
    <source>
        <strain evidence="12 13">DSM 45037</strain>
    </source>
</reference>
<accession>A0ABT1GZE5</accession>
<keyword evidence="7" id="KW-0460">Magnesium</keyword>
<comment type="caution">
    <text evidence="12">The sequence shown here is derived from an EMBL/GenBank/DDBJ whole genome shotgun (WGS) entry which is preliminary data.</text>
</comment>
<dbReference type="PIRSF" id="PIRSF001563">
    <property type="entry name" value="Folylpolyglu_synth"/>
    <property type="match status" value="1"/>
</dbReference>
<dbReference type="SUPFAM" id="SSF53244">
    <property type="entry name" value="MurD-like peptide ligases, peptide-binding domain"/>
    <property type="match status" value="1"/>
</dbReference>
<evidence type="ECO:0000256" key="8">
    <source>
        <dbReference type="ARBA" id="ARBA00030592"/>
    </source>
</evidence>
<dbReference type="InterPro" id="IPR004101">
    <property type="entry name" value="Mur_ligase_C"/>
</dbReference>
<evidence type="ECO:0000256" key="5">
    <source>
        <dbReference type="ARBA" id="ARBA00022741"/>
    </source>
</evidence>
<dbReference type="PANTHER" id="PTHR11136:SF0">
    <property type="entry name" value="DIHYDROFOLATE SYNTHETASE-RELATED"/>
    <property type="match status" value="1"/>
</dbReference>
<dbReference type="SUPFAM" id="SSF53623">
    <property type="entry name" value="MurD-like peptide ligases, catalytic domain"/>
    <property type="match status" value="1"/>
</dbReference>
<dbReference type="InterPro" id="IPR001645">
    <property type="entry name" value="Folylpolyglutamate_synth"/>
</dbReference>
<dbReference type="InterPro" id="IPR036565">
    <property type="entry name" value="Mur-like_cat_sf"/>
</dbReference>
<dbReference type="Pfam" id="PF08245">
    <property type="entry name" value="Mur_ligase_M"/>
    <property type="match status" value="1"/>
</dbReference>
<dbReference type="InterPro" id="IPR013221">
    <property type="entry name" value="Mur_ligase_cen"/>
</dbReference>
<dbReference type="InterPro" id="IPR036615">
    <property type="entry name" value="Mur_ligase_C_dom_sf"/>
</dbReference>
<evidence type="ECO:0000256" key="9">
    <source>
        <dbReference type="ARBA" id="ARBA00047493"/>
    </source>
</evidence>
<evidence type="ECO:0000313" key="12">
    <source>
        <dbReference type="EMBL" id="MCP2158917.1"/>
    </source>
</evidence>
<evidence type="ECO:0000259" key="11">
    <source>
        <dbReference type="Pfam" id="PF08245"/>
    </source>
</evidence>
<keyword evidence="13" id="KW-1185">Reference proteome</keyword>
<evidence type="ECO:0000256" key="7">
    <source>
        <dbReference type="ARBA" id="ARBA00022842"/>
    </source>
</evidence>
<keyword evidence="4" id="KW-0479">Metal-binding</keyword>
<evidence type="ECO:0000256" key="3">
    <source>
        <dbReference type="ARBA" id="ARBA00022598"/>
    </source>
</evidence>
<evidence type="ECO:0000313" key="13">
    <source>
        <dbReference type="Proteomes" id="UP001205740"/>
    </source>
</evidence>
<sequence length="472" mass="49663">MTEPSSVPTPEDLAEFADVETELDTRWPETRIEPSLSRIAALMDLLGSPQRGYASIHIAGTNGKTSVTRMIDALLTALHRRTGRITSPHLQLATERIAVDGRPITPRQYVDAFRDLEPYVTMVDDSSVAEGGPRMSKFEVLTAMAYAVFAEAPVDVAVVETGMGGTWDATNVIEPSVAVVTPIAMDHADYLGDTLTKVAGEKAGIIKPAVDDLVPVDPIAILATQEPEAAAVLMARVAETDVVVARQDSEFRVLERRTAVGGQMVTLQGLGGVYDEVFLPLHGAHQASNAVLALAAVEAFFGAGADRQLDVDAVRAGFASVTVPGRLERVRSAPAVFLDAAHNPHGAAALARGLTEEFDFRRLVGVVGVMGDKDVLGMLTALEPVLDEVIVTNNGSPRALDADTLGDLAATVFGEDRVQVREFLPDAVEAAVIAAEDVDDESDAGLSGVGVVITGSVVTAGAARTLFGKDPA</sequence>
<name>A0ABT1GZE5_9NOCA</name>
<comment type="catalytic activity">
    <reaction evidence="9">
        <text>(6S)-5,6,7,8-tetrahydrofolyl-(gamma-L-Glu)(n) + L-glutamate + ATP = (6S)-5,6,7,8-tetrahydrofolyl-(gamma-L-Glu)(n+1) + ADP + phosphate + H(+)</text>
        <dbReference type="Rhea" id="RHEA:10580"/>
        <dbReference type="Rhea" id="RHEA-COMP:14738"/>
        <dbReference type="Rhea" id="RHEA-COMP:14740"/>
        <dbReference type="ChEBI" id="CHEBI:15378"/>
        <dbReference type="ChEBI" id="CHEBI:29985"/>
        <dbReference type="ChEBI" id="CHEBI:30616"/>
        <dbReference type="ChEBI" id="CHEBI:43474"/>
        <dbReference type="ChEBI" id="CHEBI:141005"/>
        <dbReference type="ChEBI" id="CHEBI:456216"/>
        <dbReference type="EC" id="6.3.2.17"/>
    </reaction>
</comment>
<dbReference type="EC" id="6.3.2.17" evidence="2"/>
<dbReference type="Pfam" id="PF02875">
    <property type="entry name" value="Mur_ligase_C"/>
    <property type="match status" value="1"/>
</dbReference>
<dbReference type="Gene3D" id="3.40.1190.10">
    <property type="entry name" value="Mur-like, catalytic domain"/>
    <property type="match status" value="1"/>
</dbReference>
<evidence type="ECO:0000256" key="1">
    <source>
        <dbReference type="ARBA" id="ARBA00008276"/>
    </source>
</evidence>
<proteinExistence type="inferred from homology"/>
<comment type="similarity">
    <text evidence="1">Belongs to the folylpolyglutamate synthase family.</text>
</comment>
<keyword evidence="3" id="KW-0436">Ligase</keyword>
<feature type="domain" description="Mur ligase C-terminal" evidence="10">
    <location>
        <begin position="325"/>
        <end position="437"/>
    </location>
</feature>
<dbReference type="NCBIfam" id="TIGR01499">
    <property type="entry name" value="folC"/>
    <property type="match status" value="1"/>
</dbReference>
<keyword evidence="6" id="KW-0067">ATP-binding</keyword>
<dbReference type="EMBL" id="JAMTCG010000001">
    <property type="protein sequence ID" value="MCP2158917.1"/>
    <property type="molecule type" value="Genomic_DNA"/>
</dbReference>
<dbReference type="Gene3D" id="3.90.190.20">
    <property type="entry name" value="Mur ligase, C-terminal domain"/>
    <property type="match status" value="1"/>
</dbReference>
<dbReference type="Proteomes" id="UP001205740">
    <property type="component" value="Unassembled WGS sequence"/>
</dbReference>
<feature type="domain" description="Mur ligase central" evidence="11">
    <location>
        <begin position="147"/>
        <end position="297"/>
    </location>
</feature>
<keyword evidence="5" id="KW-0547">Nucleotide-binding</keyword>
<organism evidence="12 13">
    <name type="scientific">Williamsia serinedens</name>
    <dbReference type="NCBI Taxonomy" id="391736"/>
    <lineage>
        <taxon>Bacteria</taxon>
        <taxon>Bacillati</taxon>
        <taxon>Actinomycetota</taxon>
        <taxon>Actinomycetes</taxon>
        <taxon>Mycobacteriales</taxon>
        <taxon>Nocardiaceae</taxon>
        <taxon>Williamsia</taxon>
    </lineage>
</organism>
<dbReference type="NCBIfam" id="NF047860">
    <property type="entry name" value="Tet-DihydfolSynFolCMyb"/>
    <property type="match status" value="1"/>
</dbReference>
<dbReference type="InterPro" id="IPR018109">
    <property type="entry name" value="Folylpolyglutamate_synth_CS"/>
</dbReference>
<dbReference type="RefSeq" id="WP_253652546.1">
    <property type="nucleotide sequence ID" value="NZ_BAAAOE010000004.1"/>
</dbReference>
<evidence type="ECO:0000259" key="10">
    <source>
        <dbReference type="Pfam" id="PF02875"/>
    </source>
</evidence>
<dbReference type="PROSITE" id="PS01012">
    <property type="entry name" value="FOLYLPOLYGLU_SYNT_2"/>
    <property type="match status" value="1"/>
</dbReference>
<gene>
    <name evidence="12" type="ORF">LX12_000081</name>
</gene>
<evidence type="ECO:0000256" key="6">
    <source>
        <dbReference type="ARBA" id="ARBA00022840"/>
    </source>
</evidence>
<evidence type="ECO:0000256" key="4">
    <source>
        <dbReference type="ARBA" id="ARBA00022723"/>
    </source>
</evidence>